<keyword evidence="2" id="KW-1185">Reference proteome</keyword>
<sequence>MKKKILSIKRQRDSELITTGYRVGEKMTDNPYFPDPPSALSETLKLLPEFQTLVSKISQVSIFSGLNNLMDLTLDENYAGICGYNRKNWRLVSRNILIKWQQKNQKPGNRFSIK</sequence>
<dbReference type="EMBL" id="LWBP01000167">
    <property type="protein sequence ID" value="OQP59845.1"/>
    <property type="molecule type" value="Genomic_DNA"/>
</dbReference>
<organism evidence="1 2">
    <name type="scientific">Niastella populi</name>
    <dbReference type="NCBI Taxonomy" id="550983"/>
    <lineage>
        <taxon>Bacteria</taxon>
        <taxon>Pseudomonadati</taxon>
        <taxon>Bacteroidota</taxon>
        <taxon>Chitinophagia</taxon>
        <taxon>Chitinophagales</taxon>
        <taxon>Chitinophagaceae</taxon>
        <taxon>Niastella</taxon>
    </lineage>
</organism>
<gene>
    <name evidence="1" type="ORF">A4R26_20890</name>
</gene>
<evidence type="ECO:0000313" key="1">
    <source>
        <dbReference type="EMBL" id="OQP59845.1"/>
    </source>
</evidence>
<accession>A0A1V9FNB6</accession>
<proteinExistence type="predicted"/>
<evidence type="ECO:0000313" key="2">
    <source>
        <dbReference type="Proteomes" id="UP000192276"/>
    </source>
</evidence>
<dbReference type="Proteomes" id="UP000192276">
    <property type="component" value="Unassembled WGS sequence"/>
</dbReference>
<dbReference type="OrthoDB" id="9157603at2"/>
<reference evidence="2" key="1">
    <citation type="submission" date="2016-04" db="EMBL/GenBank/DDBJ databases">
        <authorList>
            <person name="Chen L."/>
            <person name="Zhuang W."/>
            <person name="Wang G."/>
        </authorList>
    </citation>
    <scope>NUCLEOTIDE SEQUENCE [LARGE SCALE GENOMIC DNA]</scope>
    <source>
        <strain evidence="2">208</strain>
    </source>
</reference>
<dbReference type="STRING" id="550983.A4R26_20890"/>
<dbReference type="AlphaFoldDB" id="A0A1V9FNB6"/>
<comment type="caution">
    <text evidence="1">The sequence shown here is derived from an EMBL/GenBank/DDBJ whole genome shotgun (WGS) entry which is preliminary data.</text>
</comment>
<protein>
    <submittedName>
        <fullName evidence="1">Uncharacterized protein</fullName>
    </submittedName>
</protein>
<name>A0A1V9FNB6_9BACT</name>